<dbReference type="Proteomes" id="UP000828251">
    <property type="component" value="Unassembled WGS sequence"/>
</dbReference>
<dbReference type="AlphaFoldDB" id="A0A9D3VCJ1"/>
<proteinExistence type="predicted"/>
<accession>A0A9D3VCJ1</accession>
<evidence type="ECO:0000313" key="1">
    <source>
        <dbReference type="EMBL" id="KAH1075148.1"/>
    </source>
</evidence>
<dbReference type="EMBL" id="JAIQCV010000008">
    <property type="protein sequence ID" value="KAH1075148.1"/>
    <property type="molecule type" value="Genomic_DNA"/>
</dbReference>
<comment type="caution">
    <text evidence="1">The sequence shown here is derived from an EMBL/GenBank/DDBJ whole genome shotgun (WGS) entry which is preliminary data.</text>
</comment>
<name>A0A9D3VCJ1_9ROSI</name>
<evidence type="ECO:0008006" key="3">
    <source>
        <dbReference type="Google" id="ProtNLM"/>
    </source>
</evidence>
<sequence>MRCIFLVTYTVGINEDISDCFSPSMGLRQGDLLSPYLFLICAEGLSILMNEATNTNLLRGAQIRKERLTINHLLFADDCILFGDALEERACIVRNIIREYELVSG</sequence>
<gene>
    <name evidence="1" type="ORF">J1N35_027476</name>
</gene>
<reference evidence="1 2" key="1">
    <citation type="journal article" date="2021" name="Plant Biotechnol. J.">
        <title>Multi-omics assisted identification of the key and species-specific regulatory components of drought-tolerant mechanisms in Gossypium stocksii.</title>
        <authorList>
            <person name="Yu D."/>
            <person name="Ke L."/>
            <person name="Zhang D."/>
            <person name="Wu Y."/>
            <person name="Sun Y."/>
            <person name="Mei J."/>
            <person name="Sun J."/>
            <person name="Sun Y."/>
        </authorList>
    </citation>
    <scope>NUCLEOTIDE SEQUENCE [LARGE SCALE GENOMIC DNA]</scope>
    <source>
        <strain evidence="2">cv. E1</strain>
        <tissue evidence="1">Leaf</tissue>
    </source>
</reference>
<organism evidence="1 2">
    <name type="scientific">Gossypium stocksii</name>
    <dbReference type="NCBI Taxonomy" id="47602"/>
    <lineage>
        <taxon>Eukaryota</taxon>
        <taxon>Viridiplantae</taxon>
        <taxon>Streptophyta</taxon>
        <taxon>Embryophyta</taxon>
        <taxon>Tracheophyta</taxon>
        <taxon>Spermatophyta</taxon>
        <taxon>Magnoliopsida</taxon>
        <taxon>eudicotyledons</taxon>
        <taxon>Gunneridae</taxon>
        <taxon>Pentapetalae</taxon>
        <taxon>rosids</taxon>
        <taxon>malvids</taxon>
        <taxon>Malvales</taxon>
        <taxon>Malvaceae</taxon>
        <taxon>Malvoideae</taxon>
        <taxon>Gossypium</taxon>
    </lineage>
</organism>
<evidence type="ECO:0000313" key="2">
    <source>
        <dbReference type="Proteomes" id="UP000828251"/>
    </source>
</evidence>
<dbReference type="OrthoDB" id="1932527at2759"/>
<keyword evidence="2" id="KW-1185">Reference proteome</keyword>
<protein>
    <recommendedName>
        <fullName evidence="3">Reverse transcriptase domain-containing protein</fullName>
    </recommendedName>
</protein>